<name>A0AAP0KBM0_9MAGN</name>
<dbReference type="Proteomes" id="UP001419268">
    <property type="component" value="Unassembled WGS sequence"/>
</dbReference>
<feature type="region of interest" description="Disordered" evidence="1">
    <location>
        <begin position="1"/>
        <end position="36"/>
    </location>
</feature>
<comment type="caution">
    <text evidence="2">The sequence shown here is derived from an EMBL/GenBank/DDBJ whole genome shotgun (WGS) entry which is preliminary data.</text>
</comment>
<dbReference type="EMBL" id="JBBNAG010000003">
    <property type="protein sequence ID" value="KAK9148694.1"/>
    <property type="molecule type" value="Genomic_DNA"/>
</dbReference>
<protein>
    <submittedName>
        <fullName evidence="2">Uncharacterized protein</fullName>
    </submittedName>
</protein>
<keyword evidence="3" id="KW-1185">Reference proteome</keyword>
<gene>
    <name evidence="2" type="ORF">Scep_007451</name>
</gene>
<proteinExistence type="predicted"/>
<accession>A0AAP0KBM0</accession>
<evidence type="ECO:0000256" key="1">
    <source>
        <dbReference type="SAM" id="MobiDB-lite"/>
    </source>
</evidence>
<sequence length="61" mass="6840">MEQQDHHPPSTVGPPSLVDRLTSLTRSAHLPHKSPRPPSLVYLATLHPSFSYSTIFRVFFG</sequence>
<evidence type="ECO:0000313" key="3">
    <source>
        <dbReference type="Proteomes" id="UP001419268"/>
    </source>
</evidence>
<reference evidence="2 3" key="1">
    <citation type="submission" date="2024-01" db="EMBL/GenBank/DDBJ databases">
        <title>Genome assemblies of Stephania.</title>
        <authorList>
            <person name="Yang L."/>
        </authorList>
    </citation>
    <scope>NUCLEOTIDE SEQUENCE [LARGE SCALE GENOMIC DNA]</scope>
    <source>
        <strain evidence="2">JXDWG</strain>
        <tissue evidence="2">Leaf</tissue>
    </source>
</reference>
<organism evidence="2 3">
    <name type="scientific">Stephania cephalantha</name>
    <dbReference type="NCBI Taxonomy" id="152367"/>
    <lineage>
        <taxon>Eukaryota</taxon>
        <taxon>Viridiplantae</taxon>
        <taxon>Streptophyta</taxon>
        <taxon>Embryophyta</taxon>
        <taxon>Tracheophyta</taxon>
        <taxon>Spermatophyta</taxon>
        <taxon>Magnoliopsida</taxon>
        <taxon>Ranunculales</taxon>
        <taxon>Menispermaceae</taxon>
        <taxon>Menispermoideae</taxon>
        <taxon>Cissampelideae</taxon>
        <taxon>Stephania</taxon>
    </lineage>
</organism>
<evidence type="ECO:0000313" key="2">
    <source>
        <dbReference type="EMBL" id="KAK9148694.1"/>
    </source>
</evidence>
<dbReference type="AlphaFoldDB" id="A0AAP0KBM0"/>